<organism evidence="1 2">
    <name type="scientific">Dentiscutata heterogama</name>
    <dbReference type="NCBI Taxonomy" id="1316150"/>
    <lineage>
        <taxon>Eukaryota</taxon>
        <taxon>Fungi</taxon>
        <taxon>Fungi incertae sedis</taxon>
        <taxon>Mucoromycota</taxon>
        <taxon>Glomeromycotina</taxon>
        <taxon>Glomeromycetes</taxon>
        <taxon>Diversisporales</taxon>
        <taxon>Gigasporaceae</taxon>
        <taxon>Dentiscutata</taxon>
    </lineage>
</organism>
<accession>A0ACA9M068</accession>
<evidence type="ECO:0000313" key="1">
    <source>
        <dbReference type="EMBL" id="CAG8559340.1"/>
    </source>
</evidence>
<proteinExistence type="predicted"/>
<name>A0ACA9M068_9GLOM</name>
<sequence length="94" mass="10999">VKHLDLEKALNIWVNQAVASGLSISENLLYKKARYYVMVMNISVEDMKFSNRWLSGFKQRNNLKVYKIHGEANTAPIELLLNMRNELRTLIARY</sequence>
<comment type="caution">
    <text evidence="1">The sequence shown here is derived from an EMBL/GenBank/DDBJ whole genome shotgun (WGS) entry which is preliminary data.</text>
</comment>
<gene>
    <name evidence="1" type="ORF">DHETER_LOCUS5576</name>
</gene>
<feature type="non-terminal residue" evidence="1">
    <location>
        <position position="1"/>
    </location>
</feature>
<keyword evidence="2" id="KW-1185">Reference proteome</keyword>
<dbReference type="Proteomes" id="UP000789702">
    <property type="component" value="Unassembled WGS sequence"/>
</dbReference>
<reference evidence="1" key="1">
    <citation type="submission" date="2021-06" db="EMBL/GenBank/DDBJ databases">
        <authorList>
            <person name="Kallberg Y."/>
            <person name="Tangrot J."/>
            <person name="Rosling A."/>
        </authorList>
    </citation>
    <scope>NUCLEOTIDE SEQUENCE</scope>
    <source>
        <strain evidence="1">IL203A</strain>
    </source>
</reference>
<dbReference type="EMBL" id="CAJVPU010006306">
    <property type="protein sequence ID" value="CAG8559340.1"/>
    <property type="molecule type" value="Genomic_DNA"/>
</dbReference>
<protein>
    <submittedName>
        <fullName evidence="1">11337_t:CDS:1</fullName>
    </submittedName>
</protein>
<evidence type="ECO:0000313" key="2">
    <source>
        <dbReference type="Proteomes" id="UP000789702"/>
    </source>
</evidence>